<evidence type="ECO:0000256" key="2">
    <source>
        <dbReference type="ARBA" id="ARBA00022448"/>
    </source>
</evidence>
<dbReference type="InterPro" id="IPR050490">
    <property type="entry name" value="Bact_solute-bd_prot1"/>
</dbReference>
<keyword evidence="2" id="KW-0813">Transport</keyword>
<evidence type="ECO:0000256" key="1">
    <source>
        <dbReference type="ARBA" id="ARBA00008520"/>
    </source>
</evidence>
<evidence type="ECO:0000256" key="3">
    <source>
        <dbReference type="ARBA" id="ARBA00022729"/>
    </source>
</evidence>
<organism evidence="4 5">
    <name type="scientific">Aerophobetes bacterium</name>
    <dbReference type="NCBI Taxonomy" id="2030807"/>
    <lineage>
        <taxon>Bacteria</taxon>
        <taxon>Candidatus Aerophobota</taxon>
    </lineage>
</organism>
<protein>
    <submittedName>
        <fullName evidence="4">Sugar ABC transporter substrate-binding protein</fullName>
    </submittedName>
</protein>
<dbReference type="PANTHER" id="PTHR43649">
    <property type="entry name" value="ARABINOSE-BINDING PROTEIN-RELATED"/>
    <property type="match status" value="1"/>
</dbReference>
<evidence type="ECO:0000313" key="4">
    <source>
        <dbReference type="EMBL" id="RLE12764.1"/>
    </source>
</evidence>
<reference evidence="4 5" key="1">
    <citation type="submission" date="2018-06" db="EMBL/GenBank/DDBJ databases">
        <title>Extensive metabolic versatility and redundancy in microbially diverse, dynamic hydrothermal sediments.</title>
        <authorList>
            <person name="Dombrowski N."/>
            <person name="Teske A."/>
            <person name="Baker B.J."/>
        </authorList>
    </citation>
    <scope>NUCLEOTIDE SEQUENCE [LARGE SCALE GENOMIC DNA]</scope>
    <source>
        <strain evidence="4">B19_G9</strain>
    </source>
</reference>
<name>A0A662DAF2_UNCAE</name>
<sequence length="477" mass="54901">MDKKSPKSKKLKKLVIIGIGLGILLFSGIASQAQKATINVLSVQDPFYFALEKAIPQFEKETGIKVNLQGLAYDALHAKLITSFVGKAKGVDVVTVDQMWLSQYAENRWIIPLTPYIKKDKEDVRMDEFIPEVIYSMNEWRGDIYTLPVATYGQFVMYRTDLLKKTGLQTPPTRPATWWTWDKYMEYIEKFDELGKKIYGTVICGAQPVPIVHMYTQLAVSKGVHWFKQFPKAPWDFTPTINTKENVEALKYYKELYQHSPEEAINYIWFDAGTAFAKKDIGMFYWWTPYGYLIRQAGYMVKEPSPVVGKYDIALLPHQPGVPQTYSLGGWSLGIPTYSGYKEEAWEFIKWATSRKIQKMMALTPIYQFDDFAREPLFRDEDCIRLYPWLPTQFYTLKKGNGKITRPPIPIYTTLEGFYGLQLNMAVAGLKSPEAALADAESQFKLVLKQNFYIPYEVASYDDTLENTIKLIKELSP</sequence>
<dbReference type="Gene3D" id="3.40.190.10">
    <property type="entry name" value="Periplasmic binding protein-like II"/>
    <property type="match status" value="2"/>
</dbReference>
<proteinExistence type="inferred from homology"/>
<evidence type="ECO:0000313" key="5">
    <source>
        <dbReference type="Proteomes" id="UP000267654"/>
    </source>
</evidence>
<dbReference type="AlphaFoldDB" id="A0A662DAF2"/>
<dbReference type="InterPro" id="IPR006059">
    <property type="entry name" value="SBP"/>
</dbReference>
<gene>
    <name evidence="4" type="ORF">DRI96_04040</name>
</gene>
<comment type="caution">
    <text evidence="4">The sequence shown here is derived from an EMBL/GenBank/DDBJ whole genome shotgun (WGS) entry which is preliminary data.</text>
</comment>
<dbReference type="PANTHER" id="PTHR43649:SF34">
    <property type="entry name" value="ABC TRANSPORTER PERIPLASMIC-BINDING PROTEIN YCJN-RELATED"/>
    <property type="match status" value="1"/>
</dbReference>
<comment type="similarity">
    <text evidence="1">Belongs to the bacterial solute-binding protein 1 family.</text>
</comment>
<dbReference type="Pfam" id="PF01547">
    <property type="entry name" value="SBP_bac_1"/>
    <property type="match status" value="1"/>
</dbReference>
<keyword evidence="3" id="KW-0732">Signal</keyword>
<dbReference type="Proteomes" id="UP000267654">
    <property type="component" value="Unassembled WGS sequence"/>
</dbReference>
<dbReference type="EMBL" id="QMQB01000134">
    <property type="protein sequence ID" value="RLE12764.1"/>
    <property type="molecule type" value="Genomic_DNA"/>
</dbReference>
<accession>A0A662DAF2</accession>
<dbReference type="SUPFAM" id="SSF53850">
    <property type="entry name" value="Periplasmic binding protein-like II"/>
    <property type="match status" value="1"/>
</dbReference>